<accession>A0A0A6P433</accession>
<keyword evidence="2" id="KW-1185">Reference proteome</keyword>
<evidence type="ECO:0000313" key="2">
    <source>
        <dbReference type="Proteomes" id="UP000030428"/>
    </source>
</evidence>
<protein>
    <recommendedName>
        <fullName evidence="3">DNA primase/polymerase bifunctional N-terminal domain-containing protein</fullName>
    </recommendedName>
</protein>
<dbReference type="AlphaFoldDB" id="A0A0A6P433"/>
<reference evidence="1 2" key="1">
    <citation type="journal article" date="2016" name="Front. Microbiol.">
        <title>Single-Cell (Meta-)Genomics of a Dimorphic Candidatus Thiomargarita nelsonii Reveals Genomic Plasticity.</title>
        <authorList>
            <person name="Flood B.E."/>
            <person name="Fliss P."/>
            <person name="Jones D.S."/>
            <person name="Dick G.J."/>
            <person name="Jain S."/>
            <person name="Kaster A.K."/>
            <person name="Winkel M."/>
            <person name="Mussmann M."/>
            <person name="Bailey J."/>
        </authorList>
    </citation>
    <scope>NUCLEOTIDE SEQUENCE [LARGE SCALE GENOMIC DNA]</scope>
    <source>
        <strain evidence="1">Hydrate Ridge</strain>
    </source>
</reference>
<comment type="caution">
    <text evidence="1">The sequence shown here is derived from an EMBL/GenBank/DDBJ whole genome shotgun (WGS) entry which is preliminary data.</text>
</comment>
<sequence>MKHNRFNPNGIPDYLKARQQWVVWGKRLAQGSDALQKDGRLNKIPFNPRTGKAASSNKPNTWGTFQDAVIAYQSGWYNGVGFMFAEGDRLVGTDLDHCLNATGTPNPQTQDILSHFENTFTEISPSGDGLHIYCFGLALHCGKGQQNKWIELYGKDINGKRSNRYFCITGFCGRLFPRKPSQTTCLQSLRVLGAKCHELLISQDIGISKLEAFNRLKPPVISPQAYEW</sequence>
<organism evidence="1 2">
    <name type="scientific">Candidatus Thiomargarita nelsonii</name>
    <dbReference type="NCBI Taxonomy" id="1003181"/>
    <lineage>
        <taxon>Bacteria</taxon>
        <taxon>Pseudomonadati</taxon>
        <taxon>Pseudomonadota</taxon>
        <taxon>Gammaproteobacteria</taxon>
        <taxon>Thiotrichales</taxon>
        <taxon>Thiotrichaceae</taxon>
        <taxon>Thiomargarita</taxon>
    </lineage>
</organism>
<dbReference type="EMBL" id="JSZA02000335">
    <property type="protein sequence ID" value="KHD05508.1"/>
    <property type="molecule type" value="Genomic_DNA"/>
</dbReference>
<dbReference type="Proteomes" id="UP000030428">
    <property type="component" value="Unassembled WGS sequence"/>
</dbReference>
<evidence type="ECO:0008006" key="3">
    <source>
        <dbReference type="Google" id="ProtNLM"/>
    </source>
</evidence>
<name>A0A0A6P433_9GAMM</name>
<evidence type="ECO:0000313" key="1">
    <source>
        <dbReference type="EMBL" id="KHD05508.1"/>
    </source>
</evidence>
<gene>
    <name evidence="1" type="ORF">PN36_33290</name>
</gene>
<proteinExistence type="predicted"/>